<dbReference type="PANTHER" id="PTHR30576">
    <property type="entry name" value="COLANIC BIOSYNTHESIS UDP-GLUCOSE LIPID CARRIER TRANSFERASE"/>
    <property type="match status" value="1"/>
</dbReference>
<evidence type="ECO:0000313" key="4">
    <source>
        <dbReference type="EMBL" id="RAV22115.1"/>
    </source>
</evidence>
<dbReference type="OrthoDB" id="9808602at2"/>
<keyword evidence="2" id="KW-0472">Membrane</keyword>
<dbReference type="GO" id="GO:0016780">
    <property type="term" value="F:phosphotransferase activity, for other substituted phosphate groups"/>
    <property type="evidence" value="ECO:0007669"/>
    <property type="project" value="TreeGrafter"/>
</dbReference>
<dbReference type="RefSeq" id="WP_113030424.1">
    <property type="nucleotide sequence ID" value="NZ_QMFB01000003.1"/>
</dbReference>
<feature type="domain" description="Bacterial sugar transferase" evidence="3">
    <location>
        <begin position="2"/>
        <end position="176"/>
    </location>
</feature>
<comment type="caution">
    <text evidence="4">The sequence shown here is derived from an EMBL/GenBank/DDBJ whole genome shotgun (WGS) entry which is preliminary data.</text>
</comment>
<organism evidence="4 5">
    <name type="scientific">Paenibacillus contaminans</name>
    <dbReference type="NCBI Taxonomy" id="450362"/>
    <lineage>
        <taxon>Bacteria</taxon>
        <taxon>Bacillati</taxon>
        <taxon>Bacillota</taxon>
        <taxon>Bacilli</taxon>
        <taxon>Bacillales</taxon>
        <taxon>Paenibacillaceae</taxon>
        <taxon>Paenibacillus</taxon>
    </lineage>
</organism>
<feature type="transmembrane region" description="Helical" evidence="2">
    <location>
        <begin position="7"/>
        <end position="32"/>
    </location>
</feature>
<dbReference type="PANTHER" id="PTHR30576:SF8">
    <property type="entry name" value="UNDECAPRENYL-PHOSPHATE GALACTOSE PHOSPHOTRANSFERASE"/>
    <property type="match status" value="1"/>
</dbReference>
<gene>
    <name evidence="4" type="ORF">DQG23_08765</name>
</gene>
<comment type="similarity">
    <text evidence="1">Belongs to the bacterial sugar transferase family.</text>
</comment>
<keyword evidence="2" id="KW-0812">Transmembrane</keyword>
<evidence type="ECO:0000256" key="2">
    <source>
        <dbReference type="SAM" id="Phobius"/>
    </source>
</evidence>
<dbReference type="AlphaFoldDB" id="A0A329MQC9"/>
<evidence type="ECO:0000313" key="5">
    <source>
        <dbReference type="Proteomes" id="UP000250369"/>
    </source>
</evidence>
<proteinExistence type="inferred from homology"/>
<dbReference type="Pfam" id="PF02397">
    <property type="entry name" value="Bac_transf"/>
    <property type="match status" value="1"/>
</dbReference>
<protein>
    <submittedName>
        <fullName evidence="4">Sugar transferase</fullName>
    </submittedName>
</protein>
<dbReference type="InterPro" id="IPR003362">
    <property type="entry name" value="Bact_transf"/>
</dbReference>
<evidence type="ECO:0000256" key="1">
    <source>
        <dbReference type="ARBA" id="ARBA00006464"/>
    </source>
</evidence>
<keyword evidence="4" id="KW-0808">Transferase</keyword>
<dbReference type="Proteomes" id="UP000250369">
    <property type="component" value="Unassembled WGS sequence"/>
</dbReference>
<accession>A0A329MQC9</accession>
<name>A0A329MQC9_9BACL</name>
<keyword evidence="5" id="KW-1185">Reference proteome</keyword>
<evidence type="ECO:0000259" key="3">
    <source>
        <dbReference type="Pfam" id="PF02397"/>
    </source>
</evidence>
<reference evidence="4 5" key="1">
    <citation type="journal article" date="2009" name="Int. J. Syst. Evol. Microbiol.">
        <title>Paenibacillus contaminans sp. nov., isolated from a contaminated laboratory plate.</title>
        <authorList>
            <person name="Chou J.H."/>
            <person name="Lee J.H."/>
            <person name="Lin M.C."/>
            <person name="Chang P.S."/>
            <person name="Arun A.B."/>
            <person name="Young C.C."/>
            <person name="Chen W.M."/>
        </authorList>
    </citation>
    <scope>NUCLEOTIDE SEQUENCE [LARGE SCALE GENOMIC DNA]</scope>
    <source>
        <strain evidence="4 5">CKOBP-6</strain>
    </source>
</reference>
<dbReference type="EMBL" id="QMFB01000003">
    <property type="protein sequence ID" value="RAV22115.1"/>
    <property type="molecule type" value="Genomic_DNA"/>
</dbReference>
<keyword evidence="2" id="KW-1133">Transmembrane helix</keyword>
<sequence>MKRVFDLVVATGLLVAFAPLLLIVALLIRIFLGSPVLFLQVRPGLNMKPFTIYKFRTMKDIRNDEGELLPDELRLTPFGNIIRKFSLDEFPQLLNVVKGEMSLIGPRPLLMQYLPYYTEREKLRFSVRPGMTGLAQISGRNTLGWNSLLEHDVHYVENWSFALDMKIFFRTIVKVIRQDDISIVTSMAKADLNRERSMNQQP</sequence>